<keyword evidence="10 14" id="KW-0472">Membrane</keyword>
<evidence type="ECO:0000256" key="9">
    <source>
        <dbReference type="ARBA" id="ARBA00022989"/>
    </source>
</evidence>
<feature type="transmembrane region" description="Helical" evidence="14">
    <location>
        <begin position="417"/>
        <end position="436"/>
    </location>
</feature>
<evidence type="ECO:0000313" key="15">
    <source>
        <dbReference type="EMBL" id="AET40996.1"/>
    </source>
</evidence>
<dbReference type="EC" id="2.4.1.258" evidence="3 14"/>
<evidence type="ECO:0000256" key="4">
    <source>
        <dbReference type="ARBA" id="ARBA00015561"/>
    </source>
</evidence>
<dbReference type="InterPro" id="IPR007873">
    <property type="entry name" value="Glycosyltransferase_ALG3"/>
</dbReference>
<dbReference type="PANTHER" id="PTHR12646:SF0">
    <property type="entry name" value="DOL-P-MAN:MAN(5)GLCNAC(2)-PP-DOL ALPHA-1,3-MANNOSYLTRANSFERASE"/>
    <property type="match status" value="1"/>
</dbReference>
<accession>G8JVY1</accession>
<evidence type="ECO:0000256" key="8">
    <source>
        <dbReference type="ARBA" id="ARBA00022824"/>
    </source>
</evidence>
<dbReference type="InParanoid" id="G8JVY1"/>
<dbReference type="STRING" id="931890.G8JVY1"/>
<gene>
    <name evidence="15" type="ordered locus">Ecym_7147</name>
</gene>
<dbReference type="OrthoDB" id="20028at2759"/>
<sequence>MSNENIQSTSSSLASMSDSKIRIGSYWTALSSNGMNAIKYLLLDPEAGFIMMIVLFLFELVLVHLIIRFIPYTEIDYLAYMEQIWTIKNGERNYSKIEGGTGPLVYPAGHVLIYNWMEKITDGLENLKSGQNLFGYLYMATLMMQFCCFAILNLPPWCMVMGCLSKRLHSIYVLRLFNDCWTTFFIVFTVLLFLLSARYKNYYLCVTGSLTYAVAVSIKMNALLYLPGVLISVFLLSQGSLLVLLWSVFIMIGWQVYVAREYLAAYPLEYLTIAFNFGRKFMYKWSINWQIVSEDVFGNELFHKMLLLGHITILAFFIFTRYCPPSNGSWFQIAYSAFRQPLSKVLNIYPSPLYIAYTLLVTNFIGVLFSRSLHYQFLSWYHWTIPILIHWSCMPITCAIPWYILHEYCWNSYPPKSTASLLLHLLNATLLILIYLNRSLIDITLPQRPSQEEQTKED</sequence>
<dbReference type="Pfam" id="PF05208">
    <property type="entry name" value="ALG3"/>
    <property type="match status" value="1"/>
</dbReference>
<comment type="catalytic activity">
    <reaction evidence="12 14">
        <text>an alpha-D-Man-(1-&gt;2)-alpha-D-Man-(1-&gt;2)-alpha-D-Man-(1-&gt;3)-[alpha-D-Man-(1-&gt;6)]-beta-D-Man-(1-&gt;4)-beta-D-GlcNAc-(1-&gt;4)-alpha-D-GlcNAc-diphospho-di-trans,poly-cis-dolichol + a di-trans,poly-cis-dolichyl beta-D-mannosyl phosphate = an alpha-D-Man-(1-&gt;2)-alpha-D-Man-(1-&gt;2)-alpha-D-Man-(1-&gt;3)-[alpha-D-Man-(1-&gt;3)-alpha-D-Man-(1-&gt;6)]-beta-D-Man-(1-&gt;4)-beta-D-GlcNAc-(1-&gt;4)-alpha-D-GlcNAc-diphospho-di-trans,poly-cis-dolichol + a di-trans,poly-cis-dolichyl phosphate + H(+)</text>
        <dbReference type="Rhea" id="RHEA:29527"/>
        <dbReference type="Rhea" id="RHEA-COMP:19498"/>
        <dbReference type="Rhea" id="RHEA-COMP:19501"/>
        <dbReference type="Rhea" id="RHEA-COMP:19516"/>
        <dbReference type="Rhea" id="RHEA-COMP:19517"/>
        <dbReference type="ChEBI" id="CHEBI:15378"/>
        <dbReference type="ChEBI" id="CHEBI:57683"/>
        <dbReference type="ChEBI" id="CHEBI:58211"/>
        <dbReference type="ChEBI" id="CHEBI:132515"/>
        <dbReference type="ChEBI" id="CHEBI:132516"/>
        <dbReference type="EC" id="2.4.1.258"/>
    </reaction>
    <physiologicalReaction direction="left-to-right" evidence="12 14">
        <dbReference type="Rhea" id="RHEA:29528"/>
    </physiologicalReaction>
</comment>
<proteinExistence type="inferred from homology"/>
<dbReference type="HOGENOM" id="CLU_035382_3_0_1"/>
<feature type="transmembrane region" description="Helical" evidence="14">
    <location>
        <begin position="305"/>
        <end position="322"/>
    </location>
</feature>
<dbReference type="Proteomes" id="UP000006790">
    <property type="component" value="Chromosome 7"/>
</dbReference>
<dbReference type="GeneID" id="11469422"/>
<dbReference type="FunCoup" id="G8JVY1">
    <property type="interactions" value="637"/>
</dbReference>
<feature type="transmembrane region" description="Helical" evidence="14">
    <location>
        <begin position="47"/>
        <end position="67"/>
    </location>
</feature>
<comment type="pathway">
    <text evidence="2 14">Protein modification; protein glycosylation.</text>
</comment>
<dbReference type="eggNOG" id="KOG2762">
    <property type="taxonomic scope" value="Eukaryota"/>
</dbReference>
<evidence type="ECO:0000256" key="12">
    <source>
        <dbReference type="ARBA" id="ARBA00049506"/>
    </source>
</evidence>
<dbReference type="GO" id="GO:0052925">
    <property type="term" value="F:dol-P-Man:Man(5)GlcNAc(2)-PP-Dol alpha-1,3-mannosyltransferase activity"/>
    <property type="evidence" value="ECO:0007669"/>
    <property type="project" value="UniProtKB-EC"/>
</dbReference>
<dbReference type="KEGG" id="erc:Ecym_7147"/>
<comment type="subcellular location">
    <subcellularLocation>
        <location evidence="1 14">Endoplasmic reticulum membrane</location>
        <topology evidence="1 14">Multi-pass membrane protein</topology>
    </subcellularLocation>
</comment>
<evidence type="ECO:0000256" key="6">
    <source>
        <dbReference type="ARBA" id="ARBA00022679"/>
    </source>
</evidence>
<keyword evidence="5 14" id="KW-0328">Glycosyltransferase</keyword>
<evidence type="ECO:0000313" key="16">
    <source>
        <dbReference type="Proteomes" id="UP000006790"/>
    </source>
</evidence>
<keyword evidence="16" id="KW-1185">Reference proteome</keyword>
<evidence type="ECO:0000256" key="3">
    <source>
        <dbReference type="ARBA" id="ARBA00011964"/>
    </source>
</evidence>
<evidence type="ECO:0000256" key="1">
    <source>
        <dbReference type="ARBA" id="ARBA00004477"/>
    </source>
</evidence>
<evidence type="ECO:0000256" key="7">
    <source>
        <dbReference type="ARBA" id="ARBA00022692"/>
    </source>
</evidence>
<comment type="function">
    <text evidence="11 14">Dol-P-Man:Man(5)GlcNAc(2)-PP-Dol alpha-1,3-mannosyltransferase that operates in the biosynthetic pathway of dolichol-linked oligosaccharides, the glycan precursors employed in protein asparagine (N)-glycosylation. The assembly of dolichol-linked oligosaccharides begins on the cytosolic side of the endoplasmic reticulum membrane and finishes in its lumen. The sequential addition of sugars to dolichol pyrophosphate produces dolichol-linked oligosaccharides containing fourteen sugars, including two GlcNAcs, nine mannoses and three glucoses. Once assembled, the oligosaccharide is transferred from the lipid to nascent proteins by oligosaccharyltransferases. In the lumen of the endoplasmic reticulum, adds the first dolichyl beta-D-mannosyl phosphate derived mannose in an alpha-1,3 linkage to Man(5)GlcNAc(2)-PP-dolichol to produce Man(6)GlcNAc(2)-PP-dolichol.</text>
</comment>
<organism evidence="15 16">
    <name type="scientific">Eremothecium cymbalariae (strain CBS 270.75 / DBVPG 7215 / KCTC 17166 / NRRL Y-17582)</name>
    <name type="common">Yeast</name>
    <dbReference type="NCBI Taxonomy" id="931890"/>
    <lineage>
        <taxon>Eukaryota</taxon>
        <taxon>Fungi</taxon>
        <taxon>Dikarya</taxon>
        <taxon>Ascomycota</taxon>
        <taxon>Saccharomycotina</taxon>
        <taxon>Saccharomycetes</taxon>
        <taxon>Saccharomycetales</taxon>
        <taxon>Saccharomycetaceae</taxon>
        <taxon>Eremothecium</taxon>
    </lineage>
</organism>
<evidence type="ECO:0000256" key="2">
    <source>
        <dbReference type="ARBA" id="ARBA00004922"/>
    </source>
</evidence>
<keyword evidence="6 14" id="KW-0808">Transferase</keyword>
<dbReference type="AlphaFoldDB" id="G8JVY1"/>
<feature type="transmembrane region" description="Helical" evidence="14">
    <location>
        <begin position="172"/>
        <end position="195"/>
    </location>
</feature>
<dbReference type="PANTHER" id="PTHR12646">
    <property type="entry name" value="NOT56 - RELATED"/>
    <property type="match status" value="1"/>
</dbReference>
<name>G8JVY1_ERECY</name>
<keyword evidence="8 14" id="KW-0256">Endoplasmic reticulum</keyword>
<dbReference type="GO" id="GO:0005789">
    <property type="term" value="C:endoplasmic reticulum membrane"/>
    <property type="evidence" value="ECO:0007669"/>
    <property type="project" value="UniProtKB-SubCell"/>
</dbReference>
<protein>
    <recommendedName>
        <fullName evidence="4 14">Dol-P-Man:Man(5)GlcNAc(2)-PP-Dol alpha-1,3-mannosyltransferase</fullName>
        <ecNumber evidence="3 14">2.4.1.258</ecNumber>
    </recommendedName>
    <alternativeName>
        <fullName evidence="14">Dol-P-Man-dependent alpha(1-3)-mannosyltransferase</fullName>
    </alternativeName>
</protein>
<reference evidence="16" key="1">
    <citation type="journal article" date="2012" name="G3 (Bethesda)">
        <title>Pichia sorbitophila, an interspecies yeast hybrid reveals early steps of genome resolution following polyploidization.</title>
        <authorList>
            <person name="Leh Louis V."/>
            <person name="Despons L."/>
            <person name="Friedrich A."/>
            <person name="Martin T."/>
            <person name="Durrens P."/>
            <person name="Casaregola S."/>
            <person name="Neuveglise C."/>
            <person name="Fairhead C."/>
            <person name="Marck C."/>
            <person name="Cruz J.A."/>
            <person name="Straub M.L."/>
            <person name="Kugler V."/>
            <person name="Sacerdot C."/>
            <person name="Uzunov Z."/>
            <person name="Thierry A."/>
            <person name="Weiss S."/>
            <person name="Bleykasten C."/>
            <person name="De Montigny J."/>
            <person name="Jacques N."/>
            <person name="Jung P."/>
            <person name="Lemaire M."/>
            <person name="Mallet S."/>
            <person name="Morel G."/>
            <person name="Richard G.F."/>
            <person name="Sarkar A."/>
            <person name="Savel G."/>
            <person name="Schacherer J."/>
            <person name="Seret M.L."/>
            <person name="Talla E."/>
            <person name="Samson G."/>
            <person name="Jubin C."/>
            <person name="Poulain J."/>
            <person name="Vacherie B."/>
            <person name="Barbe V."/>
            <person name="Pelletier E."/>
            <person name="Sherman D.J."/>
            <person name="Westhof E."/>
            <person name="Weissenbach J."/>
            <person name="Baret P.V."/>
            <person name="Wincker P."/>
            <person name="Gaillardin C."/>
            <person name="Dujon B."/>
            <person name="Souciet J.L."/>
        </authorList>
    </citation>
    <scope>NUCLEOTIDE SEQUENCE [LARGE SCALE GENOMIC DNA]</scope>
    <source>
        <strain evidence="16">CBS 270.75 / DBVPG 7215 / KCTC 17166 / NRRL Y-17582</strain>
    </source>
</reference>
<feature type="transmembrane region" description="Helical" evidence="14">
    <location>
        <begin position="202"/>
        <end position="218"/>
    </location>
</feature>
<feature type="transmembrane region" description="Helical" evidence="14">
    <location>
        <begin position="224"/>
        <end position="252"/>
    </location>
</feature>
<dbReference type="RefSeq" id="XP_003647813.1">
    <property type="nucleotide sequence ID" value="XM_003647765.1"/>
</dbReference>
<evidence type="ECO:0000256" key="13">
    <source>
        <dbReference type="ARBA" id="ARBA00093457"/>
    </source>
</evidence>
<keyword evidence="7 14" id="KW-0812">Transmembrane</keyword>
<dbReference type="OMA" id="DWETYMI"/>
<feature type="transmembrane region" description="Helical" evidence="14">
    <location>
        <begin position="381"/>
        <end position="405"/>
    </location>
</feature>
<dbReference type="UniPathway" id="UPA00378"/>
<feature type="transmembrane region" description="Helical" evidence="14">
    <location>
        <begin position="133"/>
        <end position="152"/>
    </location>
</feature>
<dbReference type="GO" id="GO:0006488">
    <property type="term" value="P:dolichol-linked oligosaccharide biosynthetic process"/>
    <property type="evidence" value="ECO:0007669"/>
    <property type="project" value="EnsemblFungi"/>
</dbReference>
<evidence type="ECO:0000256" key="10">
    <source>
        <dbReference type="ARBA" id="ARBA00023136"/>
    </source>
</evidence>
<feature type="transmembrane region" description="Helical" evidence="14">
    <location>
        <begin position="351"/>
        <end position="369"/>
    </location>
</feature>
<evidence type="ECO:0000256" key="5">
    <source>
        <dbReference type="ARBA" id="ARBA00022676"/>
    </source>
</evidence>
<evidence type="ECO:0000256" key="14">
    <source>
        <dbReference type="RuleBase" id="RU364047"/>
    </source>
</evidence>
<keyword evidence="9 14" id="KW-1133">Transmembrane helix</keyword>
<evidence type="ECO:0000256" key="11">
    <source>
        <dbReference type="ARBA" id="ARBA00044743"/>
    </source>
</evidence>
<dbReference type="EMBL" id="CP002503">
    <property type="protein sequence ID" value="AET40996.1"/>
    <property type="molecule type" value="Genomic_DNA"/>
</dbReference>
<comment type="similarity">
    <text evidence="13">Belongs to the glycosyltransferase ALG3 family.</text>
</comment>